<reference evidence="2 3" key="1">
    <citation type="journal article" date="2019" name="Sci. Rep.">
        <title>A high-quality genome of Eragrostis curvula grass provides insights into Poaceae evolution and supports new strategies to enhance forage quality.</title>
        <authorList>
            <person name="Carballo J."/>
            <person name="Santos B.A.C.M."/>
            <person name="Zappacosta D."/>
            <person name="Garbus I."/>
            <person name="Selva J.P."/>
            <person name="Gallo C.A."/>
            <person name="Diaz A."/>
            <person name="Albertini E."/>
            <person name="Caccamo M."/>
            <person name="Echenique V."/>
        </authorList>
    </citation>
    <scope>NUCLEOTIDE SEQUENCE [LARGE SCALE GENOMIC DNA]</scope>
    <source>
        <strain evidence="3">cv. Victoria</strain>
        <tissue evidence="2">Leaf</tissue>
    </source>
</reference>
<feature type="compositionally biased region" description="Polar residues" evidence="1">
    <location>
        <begin position="263"/>
        <end position="288"/>
    </location>
</feature>
<feature type="compositionally biased region" description="Basic residues" evidence="1">
    <location>
        <begin position="72"/>
        <end position="95"/>
    </location>
</feature>
<proteinExistence type="predicted"/>
<feature type="non-terminal residue" evidence="2">
    <location>
        <position position="1"/>
    </location>
</feature>
<evidence type="ECO:0000313" key="2">
    <source>
        <dbReference type="EMBL" id="TVU26050.1"/>
    </source>
</evidence>
<dbReference type="EMBL" id="RWGY01000013">
    <property type="protein sequence ID" value="TVU26050.1"/>
    <property type="molecule type" value="Genomic_DNA"/>
</dbReference>
<feature type="compositionally biased region" description="Pro residues" evidence="1">
    <location>
        <begin position="116"/>
        <end position="128"/>
    </location>
</feature>
<sequence>HSGNVVIYPLRAGVLLHTLALTPLLCLPRRARRPPPPCPPSSLAALPPPRPPPSAAPTSLPPPPRPPPSLPRRARRTPSPARRRLGPAAPRHRLPGHVAPPLVHDTGGPASSTRAAPPPHRASPPPPQRGRHPTPAASPRPPPTPARLGSTSSATPNSGPAQVQLGAPDASLPRPNGQPPEVKLHVKMYGNDEYNIPRLRYNLFLLEDEDGEGTSEVGGALGPSHHQAVQQLHYLPYADPHASGYYIEAPVSSSDDSMHIPDTGSTEVPETPSNEGDTEIISASSSPARNEAISSCPF</sequence>
<gene>
    <name evidence="2" type="ORF">EJB05_28579</name>
</gene>
<feature type="compositionally biased region" description="Pro residues" evidence="1">
    <location>
        <begin position="136"/>
        <end position="145"/>
    </location>
</feature>
<feature type="region of interest" description="Disordered" evidence="1">
    <location>
        <begin position="33"/>
        <end position="181"/>
    </location>
</feature>
<keyword evidence="3" id="KW-1185">Reference proteome</keyword>
<feature type="compositionally biased region" description="Polar residues" evidence="1">
    <location>
        <begin position="149"/>
        <end position="161"/>
    </location>
</feature>
<dbReference type="Gramene" id="TVU26050">
    <property type="protein sequence ID" value="TVU26050"/>
    <property type="gene ID" value="EJB05_28579"/>
</dbReference>
<evidence type="ECO:0000313" key="3">
    <source>
        <dbReference type="Proteomes" id="UP000324897"/>
    </source>
</evidence>
<accession>A0A5J9USM3</accession>
<organism evidence="2 3">
    <name type="scientific">Eragrostis curvula</name>
    <name type="common">weeping love grass</name>
    <dbReference type="NCBI Taxonomy" id="38414"/>
    <lineage>
        <taxon>Eukaryota</taxon>
        <taxon>Viridiplantae</taxon>
        <taxon>Streptophyta</taxon>
        <taxon>Embryophyta</taxon>
        <taxon>Tracheophyta</taxon>
        <taxon>Spermatophyta</taxon>
        <taxon>Magnoliopsida</taxon>
        <taxon>Liliopsida</taxon>
        <taxon>Poales</taxon>
        <taxon>Poaceae</taxon>
        <taxon>PACMAD clade</taxon>
        <taxon>Chloridoideae</taxon>
        <taxon>Eragrostideae</taxon>
        <taxon>Eragrostidinae</taxon>
        <taxon>Eragrostis</taxon>
    </lineage>
</organism>
<evidence type="ECO:0000256" key="1">
    <source>
        <dbReference type="SAM" id="MobiDB-lite"/>
    </source>
</evidence>
<feature type="compositionally biased region" description="Pro residues" evidence="1">
    <location>
        <begin position="34"/>
        <end position="70"/>
    </location>
</feature>
<feature type="region of interest" description="Disordered" evidence="1">
    <location>
        <begin position="248"/>
        <end position="298"/>
    </location>
</feature>
<name>A0A5J9USM3_9POAL</name>
<dbReference type="Proteomes" id="UP000324897">
    <property type="component" value="Chromosome 2"/>
</dbReference>
<protein>
    <submittedName>
        <fullName evidence="2">Uncharacterized protein</fullName>
    </submittedName>
</protein>
<dbReference type="AlphaFoldDB" id="A0A5J9USM3"/>
<comment type="caution">
    <text evidence="2">The sequence shown here is derived from an EMBL/GenBank/DDBJ whole genome shotgun (WGS) entry which is preliminary data.</text>
</comment>